<keyword evidence="6" id="KW-0539">Nucleus</keyword>
<sequence>MDVELSKLPSAADPAKMAKMQAILSQFTEEQMSRYESFRRAGFQKSNMKRLLASITGTQKISVPMTIVVSGIAKMFVGELVETARMVMTERRESGPIRPCHIRESYRRLKLEGKVPKRSVPRLFR</sequence>
<dbReference type="PANTHER" id="PTHR13218:SF8">
    <property type="entry name" value="TRANSCRIPTION INITIATION FACTOR TFIID SUBUNIT 11"/>
    <property type="match status" value="1"/>
</dbReference>
<organism evidence="9 10">
    <name type="scientific">Carpinus fangiana</name>
    <dbReference type="NCBI Taxonomy" id="176857"/>
    <lineage>
        <taxon>Eukaryota</taxon>
        <taxon>Viridiplantae</taxon>
        <taxon>Streptophyta</taxon>
        <taxon>Embryophyta</taxon>
        <taxon>Tracheophyta</taxon>
        <taxon>Spermatophyta</taxon>
        <taxon>Magnoliopsida</taxon>
        <taxon>eudicotyledons</taxon>
        <taxon>Gunneridae</taxon>
        <taxon>Pentapetalae</taxon>
        <taxon>rosids</taxon>
        <taxon>fabids</taxon>
        <taxon>Fagales</taxon>
        <taxon>Betulaceae</taxon>
        <taxon>Carpinus</taxon>
    </lineage>
</organism>
<accession>A0A5N6QDK4</accession>
<dbReference type="InterPro" id="IPR009072">
    <property type="entry name" value="Histone-fold"/>
</dbReference>
<dbReference type="Proteomes" id="UP000327013">
    <property type="component" value="Chromosome 1"/>
</dbReference>
<evidence type="ECO:0000256" key="2">
    <source>
        <dbReference type="ARBA" id="ARBA00009788"/>
    </source>
</evidence>
<comment type="function">
    <text evidence="7">TAFs are components of the transcription factor IID (TFIID) complex that is essential for mediating regulation of RNA polymerase transcription.</text>
</comment>
<dbReference type="Pfam" id="PF04719">
    <property type="entry name" value="TAFII28"/>
    <property type="match status" value="1"/>
</dbReference>
<keyword evidence="5" id="KW-0804">Transcription</keyword>
<dbReference type="GO" id="GO:0005669">
    <property type="term" value="C:transcription factor TFIID complex"/>
    <property type="evidence" value="ECO:0007669"/>
    <property type="project" value="InterPro"/>
</dbReference>
<evidence type="ECO:0000313" key="10">
    <source>
        <dbReference type="Proteomes" id="UP000327013"/>
    </source>
</evidence>
<dbReference type="EMBL" id="CM017321">
    <property type="protein sequence ID" value="KAE7996446.1"/>
    <property type="molecule type" value="Genomic_DNA"/>
</dbReference>
<dbReference type="PANTHER" id="PTHR13218">
    <property type="entry name" value="TRANSCRIPTION INITIATION FACTOR TFIID SUBUNIT 11-RELATED"/>
    <property type="match status" value="1"/>
</dbReference>
<protein>
    <recommendedName>
        <fullName evidence="8">TAFII28-like protein domain-containing protein</fullName>
    </recommendedName>
</protein>
<evidence type="ECO:0000313" key="9">
    <source>
        <dbReference type="EMBL" id="KAE7996444.1"/>
    </source>
</evidence>
<dbReference type="AlphaFoldDB" id="A0A5N6QDK4"/>
<evidence type="ECO:0000256" key="4">
    <source>
        <dbReference type="ARBA" id="ARBA00023159"/>
    </source>
</evidence>
<evidence type="ECO:0000256" key="5">
    <source>
        <dbReference type="ARBA" id="ARBA00023163"/>
    </source>
</evidence>
<dbReference type="EMBL" id="CM017321">
    <property type="protein sequence ID" value="KAE7996444.1"/>
    <property type="molecule type" value="Genomic_DNA"/>
</dbReference>
<dbReference type="GO" id="GO:0051123">
    <property type="term" value="P:RNA polymerase II preinitiation complex assembly"/>
    <property type="evidence" value="ECO:0007669"/>
    <property type="project" value="InterPro"/>
</dbReference>
<dbReference type="InterPro" id="IPR006809">
    <property type="entry name" value="TAFII28_dom"/>
</dbReference>
<dbReference type="EMBL" id="CM017321">
    <property type="protein sequence ID" value="KAE7996445.1"/>
    <property type="molecule type" value="Genomic_DNA"/>
</dbReference>
<evidence type="ECO:0000256" key="7">
    <source>
        <dbReference type="ARBA" id="ARBA00058775"/>
    </source>
</evidence>
<dbReference type="OrthoDB" id="28335at2759"/>
<dbReference type="InterPro" id="IPR045127">
    <property type="entry name" value="TAF11-like"/>
</dbReference>
<dbReference type="CDD" id="cd08048">
    <property type="entry name" value="HFD_TAF11"/>
    <property type="match status" value="1"/>
</dbReference>
<dbReference type="SUPFAM" id="SSF47113">
    <property type="entry name" value="Histone-fold"/>
    <property type="match status" value="1"/>
</dbReference>
<dbReference type="GO" id="GO:0016251">
    <property type="term" value="F:RNA polymerase II general transcription initiation factor activity"/>
    <property type="evidence" value="ECO:0007669"/>
    <property type="project" value="TreeGrafter"/>
</dbReference>
<name>A0A5N6QDK4_9ROSI</name>
<evidence type="ECO:0000256" key="1">
    <source>
        <dbReference type="ARBA" id="ARBA00004123"/>
    </source>
</evidence>
<comment type="subcellular location">
    <subcellularLocation>
        <location evidence="1">Nucleus</location>
    </subcellularLocation>
</comment>
<evidence type="ECO:0000256" key="3">
    <source>
        <dbReference type="ARBA" id="ARBA00023015"/>
    </source>
</evidence>
<evidence type="ECO:0000259" key="8">
    <source>
        <dbReference type="Pfam" id="PF04719"/>
    </source>
</evidence>
<keyword evidence="3" id="KW-0805">Transcription regulation</keyword>
<evidence type="ECO:0000256" key="6">
    <source>
        <dbReference type="ARBA" id="ARBA00023242"/>
    </source>
</evidence>
<gene>
    <name evidence="9" type="ORF">FH972_001170</name>
</gene>
<keyword evidence="4" id="KW-0010">Activator</keyword>
<dbReference type="GO" id="GO:0046982">
    <property type="term" value="F:protein heterodimerization activity"/>
    <property type="evidence" value="ECO:0007669"/>
    <property type="project" value="InterPro"/>
</dbReference>
<reference evidence="9 10" key="1">
    <citation type="submission" date="2019-06" db="EMBL/GenBank/DDBJ databases">
        <title>A chromosomal-level reference genome of Carpinus fangiana (Coryloideae, Betulaceae).</title>
        <authorList>
            <person name="Yang X."/>
            <person name="Wang Z."/>
            <person name="Zhang L."/>
            <person name="Hao G."/>
            <person name="Liu J."/>
            <person name="Yang Y."/>
        </authorList>
    </citation>
    <scope>NUCLEOTIDE SEQUENCE [LARGE SCALE GENOMIC DNA]</scope>
    <source>
        <strain evidence="9">Cfa_2016G</strain>
        <tissue evidence="9">Leaf</tissue>
    </source>
</reference>
<dbReference type="FunFam" id="1.10.20.10:FF:000055">
    <property type="entry name" value="Transcription initiation factor TFIID subunit 11"/>
    <property type="match status" value="1"/>
</dbReference>
<proteinExistence type="inferred from homology"/>
<keyword evidence="10" id="KW-1185">Reference proteome</keyword>
<dbReference type="Gene3D" id="1.10.20.10">
    <property type="entry name" value="Histone, subunit A"/>
    <property type="match status" value="1"/>
</dbReference>
<feature type="domain" description="TAFII28-like protein" evidence="8">
    <location>
        <begin position="23"/>
        <end position="108"/>
    </location>
</feature>
<comment type="similarity">
    <text evidence="2">Belongs to the TAF11 family.</text>
</comment>